<evidence type="ECO:0000313" key="1">
    <source>
        <dbReference type="EMBL" id="MFD2162087.1"/>
    </source>
</evidence>
<dbReference type="RefSeq" id="WP_255897875.1">
    <property type="nucleotide sequence ID" value="NZ_JAFMZO010000001.1"/>
</dbReference>
<dbReference type="NCBIfam" id="NF047658">
    <property type="entry name" value="HYC_CC_PP"/>
    <property type="match status" value="1"/>
</dbReference>
<keyword evidence="2" id="KW-1185">Reference proteome</keyword>
<organism evidence="1 2">
    <name type="scientific">Paradesertivirga mongoliensis</name>
    <dbReference type="NCBI Taxonomy" id="2100740"/>
    <lineage>
        <taxon>Bacteria</taxon>
        <taxon>Pseudomonadati</taxon>
        <taxon>Bacteroidota</taxon>
        <taxon>Sphingobacteriia</taxon>
        <taxon>Sphingobacteriales</taxon>
        <taxon>Sphingobacteriaceae</taxon>
        <taxon>Paradesertivirga</taxon>
    </lineage>
</organism>
<dbReference type="InterPro" id="IPR058512">
    <property type="entry name" value="DUF8199"/>
</dbReference>
<sequence length="144" mass="16135">MKIFRNYIALALVLLITVSATGINISLHKCCGSIQDFSLFGKAKECKMAQKTTAKSCPVKSENSFTKDACCDNQQISLNQVTDKVSPKNNQVKDKEQSFDVLFVYTLFNNWFGSSEGQDQKQDEPSPGLFIVEALILLLQQFRI</sequence>
<reference evidence="2" key="1">
    <citation type="journal article" date="2019" name="Int. J. Syst. Evol. Microbiol.">
        <title>The Global Catalogue of Microorganisms (GCM) 10K type strain sequencing project: providing services to taxonomists for standard genome sequencing and annotation.</title>
        <authorList>
            <consortium name="The Broad Institute Genomics Platform"/>
            <consortium name="The Broad Institute Genome Sequencing Center for Infectious Disease"/>
            <person name="Wu L."/>
            <person name="Ma J."/>
        </authorList>
    </citation>
    <scope>NUCLEOTIDE SEQUENCE [LARGE SCALE GENOMIC DNA]</scope>
    <source>
        <strain evidence="2">KCTC 42217</strain>
    </source>
</reference>
<name>A0ABW4ZKC0_9SPHI</name>
<evidence type="ECO:0000313" key="2">
    <source>
        <dbReference type="Proteomes" id="UP001597387"/>
    </source>
</evidence>
<dbReference type="EMBL" id="JBHUHZ010000001">
    <property type="protein sequence ID" value="MFD2162087.1"/>
    <property type="molecule type" value="Genomic_DNA"/>
</dbReference>
<protein>
    <recommendedName>
        <fullName evidence="3">Secreted protein</fullName>
    </recommendedName>
</protein>
<dbReference type="Proteomes" id="UP001597387">
    <property type="component" value="Unassembled WGS sequence"/>
</dbReference>
<evidence type="ECO:0008006" key="3">
    <source>
        <dbReference type="Google" id="ProtNLM"/>
    </source>
</evidence>
<proteinExistence type="predicted"/>
<comment type="caution">
    <text evidence="1">The sequence shown here is derived from an EMBL/GenBank/DDBJ whole genome shotgun (WGS) entry which is preliminary data.</text>
</comment>
<gene>
    <name evidence="1" type="ORF">ACFSJU_06760</name>
</gene>
<dbReference type="InterPro" id="IPR058060">
    <property type="entry name" value="HYC_CC_PP"/>
</dbReference>
<dbReference type="Pfam" id="PF26622">
    <property type="entry name" value="DUF8199"/>
    <property type="match status" value="1"/>
</dbReference>
<accession>A0ABW4ZKC0</accession>